<organism evidence="1 2">
    <name type="scientific">Knufia obscura</name>
    <dbReference type="NCBI Taxonomy" id="1635080"/>
    <lineage>
        <taxon>Eukaryota</taxon>
        <taxon>Fungi</taxon>
        <taxon>Dikarya</taxon>
        <taxon>Ascomycota</taxon>
        <taxon>Pezizomycotina</taxon>
        <taxon>Eurotiomycetes</taxon>
        <taxon>Chaetothyriomycetidae</taxon>
        <taxon>Chaetothyriales</taxon>
        <taxon>Trichomeriaceae</taxon>
        <taxon>Knufia</taxon>
    </lineage>
</organism>
<sequence length="515" mass="59249">MARIAHREICSDDEDWAQIDDQVERRKAQNRNNQRAYRRRKYQLLQAEKGMIKARKSTKPVLLPKLPAIEYQRLSKQQLEGGPGSACEAQTPSPRPFSVHDVVGTGLDGESRRIFYYASNCLWTTFSQQVIETNEPLAAAMSRLSISSELTMQTFLWTAAIELEMHSSFPANREVMLKQQNRAIARIQRDLASNCISDELIFAVYALVASASPAGIFSEREILLCRHWSPYGDFHPPLASLGWMDYMSQFRFDDRHAEAAVKLLEPKGGLWGMEVVEFAYQMQAVDLLRNSSTGSKPSFNLCRSYRHILDLQMPLYRAVGAFLDWPISPEFTDLFLDLRCYLRQVDLYMTKAQPIVPPETLVAWRNINQHRVLSLPPDRDQMFRLGVLIFSYNVTFPVPYRDPVQQWVRELIPYMHKAPAASEAVLWVVVVAAMSSPDEEVLNCLLDKARRVKTSLSLDTWFDVRTIMNRYLWLESACDMGGERFWRHVCREGKLAEVHDHRKCGLTEGIWTAFT</sequence>
<dbReference type="RefSeq" id="XP_064734302.1">
    <property type="nucleotide sequence ID" value="XM_064868805.1"/>
</dbReference>
<evidence type="ECO:0008006" key="3">
    <source>
        <dbReference type="Google" id="ProtNLM"/>
    </source>
</evidence>
<dbReference type="PANTHER" id="PTHR37540:SF5">
    <property type="entry name" value="TRANSCRIPTION FACTOR DOMAIN-CONTAINING PROTEIN"/>
    <property type="match status" value="1"/>
</dbReference>
<evidence type="ECO:0000313" key="2">
    <source>
        <dbReference type="Proteomes" id="UP001334248"/>
    </source>
</evidence>
<gene>
    <name evidence="1" type="ORF">PMZ80_000353</name>
</gene>
<dbReference type="CDD" id="cd14688">
    <property type="entry name" value="bZIP_YAP"/>
    <property type="match status" value="1"/>
</dbReference>
<accession>A0ABR0S013</accession>
<comment type="caution">
    <text evidence="1">The sequence shown here is derived from an EMBL/GenBank/DDBJ whole genome shotgun (WGS) entry which is preliminary data.</text>
</comment>
<dbReference type="Proteomes" id="UP001334248">
    <property type="component" value="Unassembled WGS sequence"/>
</dbReference>
<evidence type="ECO:0000313" key="1">
    <source>
        <dbReference type="EMBL" id="KAK5946212.1"/>
    </source>
</evidence>
<reference evidence="1 2" key="1">
    <citation type="journal article" date="2023" name="Res Sq">
        <title>Genomic and morphological characterization of Knufia obscura isolated from the Mars 2020 spacecraft assembly facility.</title>
        <authorList>
            <person name="Chander A.M."/>
            <person name="Teixeira M.M."/>
            <person name="Singh N.K."/>
            <person name="Williams M.P."/>
            <person name="Parker C.W."/>
            <person name="Leo P."/>
            <person name="Stajich J.E."/>
            <person name="Torok T."/>
            <person name="Tighe S."/>
            <person name="Mason C.E."/>
            <person name="Venkateswaran K."/>
        </authorList>
    </citation>
    <scope>NUCLEOTIDE SEQUENCE [LARGE SCALE GENOMIC DNA]</scope>
    <source>
        <strain evidence="1 2">CCFEE 5817</strain>
    </source>
</reference>
<protein>
    <recommendedName>
        <fullName evidence="3">BZIP domain-containing protein</fullName>
    </recommendedName>
</protein>
<dbReference type="EMBL" id="JAVHJV010000001">
    <property type="protein sequence ID" value="KAK5946212.1"/>
    <property type="molecule type" value="Genomic_DNA"/>
</dbReference>
<keyword evidence="2" id="KW-1185">Reference proteome</keyword>
<dbReference type="PANTHER" id="PTHR37540">
    <property type="entry name" value="TRANSCRIPTION FACTOR (ACR-2), PUTATIVE-RELATED-RELATED"/>
    <property type="match status" value="1"/>
</dbReference>
<proteinExistence type="predicted"/>
<dbReference type="GeneID" id="89993802"/>
<name>A0ABR0S013_9EURO</name>